<dbReference type="PANTHER" id="PTHR10589">
    <property type="entry name" value="UBIQUITIN CARBOXYL-TERMINAL HYDROLASE"/>
    <property type="match status" value="1"/>
</dbReference>
<dbReference type="PROSITE" id="PS00140">
    <property type="entry name" value="UCH_1"/>
    <property type="match status" value="1"/>
</dbReference>
<feature type="active site" description="Nucleophile" evidence="7">
    <location>
        <position position="107"/>
    </location>
</feature>
<evidence type="ECO:0000256" key="2">
    <source>
        <dbReference type="ARBA" id="ARBA00009326"/>
    </source>
</evidence>
<keyword evidence="14" id="KW-1185">Reference proteome</keyword>
<dbReference type="InterPro" id="IPR036959">
    <property type="entry name" value="Peptidase_C12_UCH_sf"/>
</dbReference>
<dbReference type="PRINTS" id="PR00707">
    <property type="entry name" value="UBCTHYDRLASE"/>
</dbReference>
<name>A0A2U3E6J9_PURLI</name>
<evidence type="ECO:0000313" key="13">
    <source>
        <dbReference type="Proteomes" id="UP000245956"/>
    </source>
</evidence>
<reference evidence="11 14" key="4">
    <citation type="journal article" date="2024" name="Microbiol. Resour. Announc.">
        <title>Genome annotations for the ascomycete fungi Trichoderma harzianum, Trichoderma aggressivum, and Purpureocillium lilacinum.</title>
        <authorList>
            <person name="Beijen E.P.W."/>
            <person name="Ohm R.A."/>
        </authorList>
    </citation>
    <scope>NUCLEOTIDE SEQUENCE [LARGE SCALE GENOMIC DNA]</scope>
    <source>
        <strain evidence="11 14">CBS 150709</strain>
    </source>
</reference>
<gene>
    <name evidence="12" type="ORF">PCL_00289</name>
    <name evidence="11" type="ORF">Purlil1_9955</name>
</gene>
<sequence>MSATINPDPDQSAPAFIPLEANPQLMTSLAHRLGVSPALALHDVYSLTDPDLLAFIPRPALALLLVFPVSAAYESHRMAEDAIADEYKGKGEGEPVVWWRQTIRNACGMMGLLHAVSNGPAREFIGKPSRPLLPDLQKRHPPSPLDDTQEEQDSTLDKLLRESIPLPPRERSALLERTPALAAAHKEAASAGDTPAPDARDDVDLHYVCFAKGADGALWELDGRRKGPIRRGELDKDEDVLSARGLSLGPLKFLEREGGDLRFSAVALAGALD</sequence>
<reference evidence="12" key="1">
    <citation type="submission" date="2015-05" db="EMBL/GenBank/DDBJ databases">
        <authorList>
            <person name="Wang D.B."/>
            <person name="Wang M."/>
        </authorList>
    </citation>
    <scope>NUCLEOTIDE SEQUENCE</scope>
    <source>
        <strain evidence="12">36-1</strain>
    </source>
</reference>
<keyword evidence="4 7" id="KW-0833">Ubl conjugation pathway</keyword>
<evidence type="ECO:0000256" key="3">
    <source>
        <dbReference type="ARBA" id="ARBA00022670"/>
    </source>
</evidence>
<reference evidence="12 13" key="2">
    <citation type="journal article" date="2016" name="Front. Microbiol.">
        <title>Genome and transcriptome sequences reveal the specific parasitism of the nematophagous Purpureocillium lilacinum 36-1.</title>
        <authorList>
            <person name="Xie J."/>
            <person name="Li S."/>
            <person name="Mo C."/>
            <person name="Xiao X."/>
            <person name="Peng D."/>
            <person name="Wang G."/>
            <person name="Xiao Y."/>
        </authorList>
    </citation>
    <scope>NUCLEOTIDE SEQUENCE [LARGE SCALE GENOMIC DNA]</scope>
    <source>
        <strain evidence="12 13">36-1</strain>
    </source>
</reference>
<reference evidence="11" key="3">
    <citation type="submission" date="2023-11" db="EMBL/GenBank/DDBJ databases">
        <authorList>
            <person name="Beijen E."/>
            <person name="Ohm R.A."/>
        </authorList>
    </citation>
    <scope>NUCLEOTIDE SEQUENCE</scope>
    <source>
        <strain evidence="11">CBS 150709</strain>
    </source>
</reference>
<organism evidence="12 13">
    <name type="scientific">Purpureocillium lilacinum</name>
    <name type="common">Paecilomyces lilacinus</name>
    <dbReference type="NCBI Taxonomy" id="33203"/>
    <lineage>
        <taxon>Eukaryota</taxon>
        <taxon>Fungi</taxon>
        <taxon>Dikarya</taxon>
        <taxon>Ascomycota</taxon>
        <taxon>Pezizomycotina</taxon>
        <taxon>Sordariomycetes</taxon>
        <taxon>Hypocreomycetidae</taxon>
        <taxon>Hypocreales</taxon>
        <taxon>Ophiocordycipitaceae</taxon>
        <taxon>Purpureocillium</taxon>
    </lineage>
</organism>
<protein>
    <recommendedName>
        <fullName evidence="8">Ubiquitin carboxyl-terminal hydrolase</fullName>
        <ecNumber evidence="8">3.4.19.12</ecNumber>
    </recommendedName>
</protein>
<dbReference type="InterPro" id="IPR057254">
    <property type="entry name" value="UCH_AS"/>
</dbReference>
<dbReference type="EC" id="3.4.19.12" evidence="8"/>
<evidence type="ECO:0000313" key="12">
    <source>
        <dbReference type="EMBL" id="PWI70145.1"/>
    </source>
</evidence>
<evidence type="ECO:0000256" key="6">
    <source>
        <dbReference type="ARBA" id="ARBA00022807"/>
    </source>
</evidence>
<dbReference type="CDD" id="cd09616">
    <property type="entry name" value="Peptidase_C12_UCH_L1_L3"/>
    <property type="match status" value="1"/>
</dbReference>
<keyword evidence="6 7" id="KW-0788">Thiol protease</keyword>
<evidence type="ECO:0000313" key="11">
    <source>
        <dbReference type="EMBL" id="KAK4084920.1"/>
    </source>
</evidence>
<evidence type="ECO:0000256" key="9">
    <source>
        <dbReference type="SAM" id="MobiDB-lite"/>
    </source>
</evidence>
<proteinExistence type="inferred from homology"/>
<comment type="catalytic activity">
    <reaction evidence="1 7 8">
        <text>Thiol-dependent hydrolysis of ester, thioester, amide, peptide and isopeptide bonds formed by the C-terminal Gly of ubiquitin (a 76-residue protein attached to proteins as an intracellular targeting signal).</text>
        <dbReference type="EC" id="3.4.19.12"/>
    </reaction>
</comment>
<evidence type="ECO:0000259" key="10">
    <source>
        <dbReference type="PROSITE" id="PS52048"/>
    </source>
</evidence>
<dbReference type="AlphaFoldDB" id="A0A2U3E6J9"/>
<accession>A0A2U3E6J9</accession>
<comment type="caution">
    <text evidence="12">The sequence shown here is derived from an EMBL/GenBank/DDBJ whole genome shotgun (WGS) entry which is preliminary data.</text>
</comment>
<feature type="site" description="Transition state stabilizer" evidence="7">
    <location>
        <position position="101"/>
    </location>
</feature>
<dbReference type="Proteomes" id="UP001287286">
    <property type="component" value="Unassembled WGS sequence"/>
</dbReference>
<dbReference type="GO" id="GO:0006511">
    <property type="term" value="P:ubiquitin-dependent protein catabolic process"/>
    <property type="evidence" value="ECO:0007669"/>
    <property type="project" value="UniProtKB-UniRule"/>
</dbReference>
<evidence type="ECO:0000256" key="7">
    <source>
        <dbReference type="PROSITE-ProRule" id="PRU01393"/>
    </source>
</evidence>
<dbReference type="GO" id="GO:0016579">
    <property type="term" value="P:protein deubiquitination"/>
    <property type="evidence" value="ECO:0007669"/>
    <property type="project" value="TreeGrafter"/>
</dbReference>
<dbReference type="PROSITE" id="PS52048">
    <property type="entry name" value="UCH_DOMAIN"/>
    <property type="match status" value="1"/>
</dbReference>
<evidence type="ECO:0000256" key="4">
    <source>
        <dbReference type="ARBA" id="ARBA00022786"/>
    </source>
</evidence>
<dbReference type="GO" id="GO:0004843">
    <property type="term" value="F:cysteine-type deubiquitinase activity"/>
    <property type="evidence" value="ECO:0007669"/>
    <property type="project" value="UniProtKB-UniRule"/>
</dbReference>
<evidence type="ECO:0000256" key="1">
    <source>
        <dbReference type="ARBA" id="ARBA00000707"/>
    </source>
</evidence>
<feature type="active site" description="Proton donor" evidence="7">
    <location>
        <position position="206"/>
    </location>
</feature>
<dbReference type="GO" id="GO:0005737">
    <property type="term" value="C:cytoplasm"/>
    <property type="evidence" value="ECO:0007669"/>
    <property type="project" value="TreeGrafter"/>
</dbReference>
<keyword evidence="3 7" id="KW-0645">Protease</keyword>
<dbReference type="InterPro" id="IPR038765">
    <property type="entry name" value="Papain-like_cys_pep_sf"/>
</dbReference>
<dbReference type="PANTHER" id="PTHR10589:SF17">
    <property type="entry name" value="UBIQUITIN CARBOXYL-TERMINAL HYDROLASE"/>
    <property type="match status" value="1"/>
</dbReference>
<dbReference type="Gene3D" id="3.40.532.10">
    <property type="entry name" value="Peptidase C12, ubiquitin carboxyl-terminal hydrolase"/>
    <property type="match status" value="1"/>
</dbReference>
<keyword evidence="5 7" id="KW-0378">Hydrolase</keyword>
<dbReference type="SUPFAM" id="SSF54001">
    <property type="entry name" value="Cysteine proteinases"/>
    <property type="match status" value="1"/>
</dbReference>
<feature type="region of interest" description="Disordered" evidence="9">
    <location>
        <begin position="126"/>
        <end position="154"/>
    </location>
</feature>
<evidence type="ECO:0000256" key="5">
    <source>
        <dbReference type="ARBA" id="ARBA00022801"/>
    </source>
</evidence>
<dbReference type="EMBL" id="LCWV01000010">
    <property type="protein sequence ID" value="PWI70145.1"/>
    <property type="molecule type" value="Genomic_DNA"/>
</dbReference>
<dbReference type="EMBL" id="JAWRVI010000048">
    <property type="protein sequence ID" value="KAK4084920.1"/>
    <property type="molecule type" value="Genomic_DNA"/>
</dbReference>
<evidence type="ECO:0000313" key="14">
    <source>
        <dbReference type="Proteomes" id="UP001287286"/>
    </source>
</evidence>
<feature type="domain" description="UCH catalytic" evidence="10">
    <location>
        <begin position="15"/>
        <end position="270"/>
    </location>
</feature>
<dbReference type="InterPro" id="IPR001578">
    <property type="entry name" value="Peptidase_C12_UCH"/>
</dbReference>
<dbReference type="FunFam" id="3.40.532.10:FF:000008">
    <property type="entry name" value="Ubiquitin carboxyl-terminal hydrolase"/>
    <property type="match status" value="1"/>
</dbReference>
<dbReference type="Pfam" id="PF01088">
    <property type="entry name" value="Peptidase_C12"/>
    <property type="match status" value="1"/>
</dbReference>
<evidence type="ECO:0000256" key="8">
    <source>
        <dbReference type="RuleBase" id="RU361215"/>
    </source>
</evidence>
<dbReference type="Proteomes" id="UP000245956">
    <property type="component" value="Unassembled WGS sequence"/>
</dbReference>
<comment type="similarity">
    <text evidence="2 7 8">Belongs to the peptidase C12 family.</text>
</comment>
<feature type="site" description="Important for enzyme activity" evidence="7">
    <location>
        <position position="222"/>
    </location>
</feature>